<name>A0A2K1SVW0_GARVA</name>
<gene>
    <name evidence="1" type="ORF">BFS05_00005</name>
</gene>
<dbReference type="AlphaFoldDB" id="A0A2K1SVW0"/>
<dbReference type="EMBL" id="MNLH01000001">
    <property type="protein sequence ID" value="PNS43664.1"/>
    <property type="molecule type" value="Genomic_DNA"/>
</dbReference>
<protein>
    <submittedName>
        <fullName evidence="1">Uncharacterized protein</fullName>
    </submittedName>
</protein>
<dbReference type="Proteomes" id="UP000236146">
    <property type="component" value="Unassembled WGS sequence"/>
</dbReference>
<sequence length="64" mass="6544">MCAVEYARWDAGLWDAVGAAGRDAGCDVGRDAGLWDTVGDVGRDARCDVGRDDVGGAGLVVMGD</sequence>
<accession>A0A2K1SVW0</accession>
<comment type="caution">
    <text evidence="1">The sequence shown here is derived from an EMBL/GenBank/DDBJ whole genome shotgun (WGS) entry which is preliminary data.</text>
</comment>
<feature type="non-terminal residue" evidence="1">
    <location>
        <position position="64"/>
    </location>
</feature>
<proteinExistence type="predicted"/>
<reference evidence="1 2" key="1">
    <citation type="submission" date="2016-10" db="EMBL/GenBank/DDBJ databases">
        <authorList>
            <person name="Varghese N."/>
        </authorList>
    </citation>
    <scope>NUCLEOTIDE SEQUENCE [LARGE SCALE GENOMIC DNA]</scope>
    <source>
        <strain evidence="1 2">KA00225</strain>
    </source>
</reference>
<evidence type="ECO:0000313" key="1">
    <source>
        <dbReference type="EMBL" id="PNS43664.1"/>
    </source>
</evidence>
<evidence type="ECO:0000313" key="2">
    <source>
        <dbReference type="Proteomes" id="UP000236146"/>
    </source>
</evidence>
<organism evidence="1 2">
    <name type="scientific">Gardnerella vaginalis</name>
    <dbReference type="NCBI Taxonomy" id="2702"/>
    <lineage>
        <taxon>Bacteria</taxon>
        <taxon>Bacillati</taxon>
        <taxon>Actinomycetota</taxon>
        <taxon>Actinomycetes</taxon>
        <taxon>Bifidobacteriales</taxon>
        <taxon>Bifidobacteriaceae</taxon>
        <taxon>Gardnerella</taxon>
    </lineage>
</organism>